<keyword evidence="2" id="KW-1133">Transmembrane helix</keyword>
<sequence>MPATSGVTASVFRKLGFHVATLAIACKLATLFAVFGSLLFHVVGCLFGGSSQFARKLTWILWRTEMAIDAIVADEDKLGSVLKGRGSSSRGQRAMDDADSLSQRQQRHIVGRSQCP</sequence>
<evidence type="ECO:0008006" key="6">
    <source>
        <dbReference type="Google" id="ProtNLM"/>
    </source>
</evidence>
<evidence type="ECO:0000313" key="4">
    <source>
        <dbReference type="EMBL" id="KAF4130369.1"/>
    </source>
</evidence>
<organism evidence="3 5">
    <name type="scientific">Phytophthora infestans</name>
    <name type="common">Potato late blight agent</name>
    <name type="synonym">Botrytis infestans</name>
    <dbReference type="NCBI Taxonomy" id="4787"/>
    <lineage>
        <taxon>Eukaryota</taxon>
        <taxon>Sar</taxon>
        <taxon>Stramenopiles</taxon>
        <taxon>Oomycota</taxon>
        <taxon>Peronosporomycetes</taxon>
        <taxon>Peronosporales</taxon>
        <taxon>Peronosporaceae</taxon>
        <taxon>Phytophthora</taxon>
    </lineage>
</organism>
<keyword evidence="5" id="KW-1185">Reference proteome</keyword>
<evidence type="ECO:0000313" key="3">
    <source>
        <dbReference type="EMBL" id="KAF4045275.1"/>
    </source>
</evidence>
<evidence type="ECO:0000313" key="5">
    <source>
        <dbReference type="Proteomes" id="UP000602510"/>
    </source>
</evidence>
<feature type="region of interest" description="Disordered" evidence="1">
    <location>
        <begin position="81"/>
        <end position="116"/>
    </location>
</feature>
<name>A0A833WPF6_PHYIN</name>
<keyword evidence="2" id="KW-0812">Transmembrane</keyword>
<keyword evidence="2" id="KW-0472">Membrane</keyword>
<evidence type="ECO:0000256" key="1">
    <source>
        <dbReference type="SAM" id="MobiDB-lite"/>
    </source>
</evidence>
<gene>
    <name evidence="3" type="ORF">GN244_ATG02319</name>
    <name evidence="4" type="ORF">GN958_ATG20434</name>
</gene>
<dbReference type="Proteomes" id="UP000704712">
    <property type="component" value="Unassembled WGS sequence"/>
</dbReference>
<dbReference type="EMBL" id="JAACNO010002852">
    <property type="protein sequence ID" value="KAF4130369.1"/>
    <property type="molecule type" value="Genomic_DNA"/>
</dbReference>
<dbReference type="Proteomes" id="UP000602510">
    <property type="component" value="Unassembled WGS sequence"/>
</dbReference>
<feature type="transmembrane region" description="Helical" evidence="2">
    <location>
        <begin position="20"/>
        <end position="47"/>
    </location>
</feature>
<comment type="caution">
    <text evidence="3">The sequence shown here is derived from an EMBL/GenBank/DDBJ whole genome shotgun (WGS) entry which is preliminary data.</text>
</comment>
<protein>
    <recommendedName>
        <fullName evidence="6">Transmembrane protein</fullName>
    </recommendedName>
</protein>
<accession>A0A833WPF6</accession>
<reference evidence="3" key="1">
    <citation type="submission" date="2020-04" db="EMBL/GenBank/DDBJ databases">
        <title>Hybrid Assembly of Korean Phytophthora infestans isolates.</title>
        <authorList>
            <person name="Prokchorchik M."/>
            <person name="Lee Y."/>
            <person name="Seo J."/>
            <person name="Cho J.-H."/>
            <person name="Park Y.-E."/>
            <person name="Jang D.-C."/>
            <person name="Im J.-S."/>
            <person name="Choi J.-G."/>
            <person name="Park H.-J."/>
            <person name="Lee G.-B."/>
            <person name="Lee Y.-G."/>
            <person name="Hong S.-Y."/>
            <person name="Cho K."/>
            <person name="Sohn K.H."/>
        </authorList>
    </citation>
    <scope>NUCLEOTIDE SEQUENCE</scope>
    <source>
        <strain evidence="3">KR_1_A1</strain>
        <strain evidence="4">KR_2_A2</strain>
    </source>
</reference>
<dbReference type="AlphaFoldDB" id="A0A833WPF6"/>
<proteinExistence type="predicted"/>
<dbReference type="EMBL" id="WSZM01000052">
    <property type="protein sequence ID" value="KAF4045275.1"/>
    <property type="molecule type" value="Genomic_DNA"/>
</dbReference>
<evidence type="ECO:0000256" key="2">
    <source>
        <dbReference type="SAM" id="Phobius"/>
    </source>
</evidence>